<organism evidence="3 4">
    <name type="scientific">Mesorhabditis belari</name>
    <dbReference type="NCBI Taxonomy" id="2138241"/>
    <lineage>
        <taxon>Eukaryota</taxon>
        <taxon>Metazoa</taxon>
        <taxon>Ecdysozoa</taxon>
        <taxon>Nematoda</taxon>
        <taxon>Chromadorea</taxon>
        <taxon>Rhabditida</taxon>
        <taxon>Rhabditina</taxon>
        <taxon>Rhabditomorpha</taxon>
        <taxon>Rhabditoidea</taxon>
        <taxon>Rhabditidae</taxon>
        <taxon>Mesorhabditinae</taxon>
        <taxon>Mesorhabditis</taxon>
    </lineage>
</organism>
<evidence type="ECO:0000313" key="4">
    <source>
        <dbReference type="WBParaSite" id="MBELARI_LOCUS6380.2"/>
    </source>
</evidence>
<dbReference type="WBParaSite" id="MBELARI_LOCUS6380.2">
    <property type="protein sequence ID" value="MBELARI_LOCUS6380.2"/>
    <property type="gene ID" value="MBELARI_LOCUS6380"/>
</dbReference>
<accession>A0AAF3FHS7</accession>
<proteinExistence type="predicted"/>
<keyword evidence="3" id="KW-1185">Reference proteome</keyword>
<name>A0AAF3FHS7_9BILA</name>
<feature type="region of interest" description="Disordered" evidence="2">
    <location>
        <begin position="28"/>
        <end position="56"/>
    </location>
</feature>
<feature type="region of interest" description="Disordered" evidence="2">
    <location>
        <begin position="73"/>
        <end position="100"/>
    </location>
</feature>
<evidence type="ECO:0000256" key="1">
    <source>
        <dbReference type="SAM" id="Coils"/>
    </source>
</evidence>
<reference evidence="4" key="1">
    <citation type="submission" date="2024-02" db="UniProtKB">
        <authorList>
            <consortium name="WormBaseParasite"/>
        </authorList>
    </citation>
    <scope>IDENTIFICATION</scope>
</reference>
<keyword evidence="1" id="KW-0175">Coiled coil</keyword>
<feature type="coiled-coil region" evidence="1">
    <location>
        <begin position="147"/>
        <end position="287"/>
    </location>
</feature>
<feature type="compositionally biased region" description="Basic and acidic residues" evidence="2">
    <location>
        <begin position="34"/>
        <end position="47"/>
    </location>
</feature>
<evidence type="ECO:0000313" key="3">
    <source>
        <dbReference type="Proteomes" id="UP000887575"/>
    </source>
</evidence>
<feature type="coiled-coil region" evidence="1">
    <location>
        <begin position="315"/>
        <end position="373"/>
    </location>
</feature>
<evidence type="ECO:0000256" key="2">
    <source>
        <dbReference type="SAM" id="MobiDB-lite"/>
    </source>
</evidence>
<dbReference type="AlphaFoldDB" id="A0AAF3FHS7"/>
<dbReference type="Proteomes" id="UP000887575">
    <property type="component" value="Unassembled WGS sequence"/>
</dbReference>
<feature type="compositionally biased region" description="Polar residues" evidence="2">
    <location>
        <begin position="73"/>
        <end position="93"/>
    </location>
</feature>
<sequence length="394" mass="44627">MAEKETAESQQEFSDVVSVCDDFEVIEPDIGSDPVRRSFHDDLESEKTPTASPTQSVFLNTMSIEGSEKSFVISKSTPNEPTDARPTTPTPSDIGNLADPETPIMSESMSDFSMPTSKTVLDELRNLGKMFESHMIGSTMTVTGGEVAMLKEENEELKVQLSTEKKINKRLMETVDEKTEEIHRIRKAVTKQLTEESEGKMEEMLMKLEAALRQNAILQEKQENLKVELQASTIEKMQLMEQNESLKKDGVIQKHLEDMITALKLDIDHLHAKLAEKEEMIAAMSRAEQFSGKQRRHRGRVGSSGIDEEALVTCLRNKTDYIQALEIEIKKLREQITKIQLDAEDKAVIITVLQEENNEGTRMIAELEQKERNRRLLEEARDRNLVTGLADFTN</sequence>
<protein>
    <submittedName>
        <fullName evidence="4">Uncharacterized protein</fullName>
    </submittedName>
</protein>